<evidence type="ECO:0000256" key="16">
    <source>
        <dbReference type="SAM" id="MobiDB-lite"/>
    </source>
</evidence>
<feature type="compositionally biased region" description="Acidic residues" evidence="16">
    <location>
        <begin position="143"/>
        <end position="155"/>
    </location>
</feature>
<evidence type="ECO:0000256" key="1">
    <source>
        <dbReference type="ARBA" id="ARBA00001946"/>
    </source>
</evidence>
<feature type="compositionally biased region" description="Basic and acidic residues" evidence="16">
    <location>
        <begin position="229"/>
        <end position="246"/>
    </location>
</feature>
<evidence type="ECO:0000256" key="14">
    <source>
        <dbReference type="ARBA" id="ARBA00066879"/>
    </source>
</evidence>
<keyword evidence="9" id="KW-0378">Hydrolase</keyword>
<dbReference type="GO" id="GO:0005737">
    <property type="term" value="C:cytoplasm"/>
    <property type="evidence" value="ECO:0007669"/>
    <property type="project" value="UniProtKB-SubCell"/>
</dbReference>
<dbReference type="FunFam" id="2.40.50.140:FF:000066">
    <property type="entry name" value="Ribonuclease E"/>
    <property type="match status" value="1"/>
</dbReference>
<evidence type="ECO:0000313" key="19">
    <source>
        <dbReference type="Proteomes" id="UP000307768"/>
    </source>
</evidence>
<dbReference type="GO" id="GO:0008995">
    <property type="term" value="F:ribonuclease E activity"/>
    <property type="evidence" value="ECO:0007669"/>
    <property type="project" value="UniProtKB-EC"/>
</dbReference>
<dbReference type="CDD" id="cd04453">
    <property type="entry name" value="S1_RNase_E"/>
    <property type="match status" value="1"/>
</dbReference>
<comment type="similarity">
    <text evidence="4">Belongs to the RNase E/G family.</text>
</comment>
<dbReference type="SMART" id="SM00316">
    <property type="entry name" value="S1"/>
    <property type="match status" value="1"/>
</dbReference>
<evidence type="ECO:0000256" key="3">
    <source>
        <dbReference type="ARBA" id="ARBA00004496"/>
    </source>
</evidence>
<evidence type="ECO:0000256" key="8">
    <source>
        <dbReference type="ARBA" id="ARBA00022723"/>
    </source>
</evidence>
<feature type="compositionally biased region" description="Acidic residues" evidence="16">
    <location>
        <begin position="290"/>
        <end position="304"/>
    </location>
</feature>
<feature type="compositionally biased region" description="Acidic residues" evidence="16">
    <location>
        <begin position="219"/>
        <end position="228"/>
    </location>
</feature>
<evidence type="ECO:0000256" key="5">
    <source>
        <dbReference type="ARBA" id="ARBA00022490"/>
    </source>
</evidence>
<feature type="compositionally biased region" description="Basic and acidic residues" evidence="16">
    <location>
        <begin position="883"/>
        <end position="894"/>
    </location>
</feature>
<dbReference type="RefSeq" id="WP_149769251.1">
    <property type="nucleotide sequence ID" value="NZ_VDFQ02000002.1"/>
</dbReference>
<reference evidence="18 19" key="1">
    <citation type="submission" date="2019-09" db="EMBL/GenBank/DDBJ databases">
        <title>Mumia zhuanghuii sp. nov. isolated from the intestinal contents of plateau pika (Ochotona curzoniae) in the Qinghai-Tibet plateau of China.</title>
        <authorList>
            <person name="Tian Z."/>
        </authorList>
    </citation>
    <scope>NUCLEOTIDE SEQUENCE [LARGE SCALE GENOMIC DNA]</scope>
    <source>
        <strain evidence="19">350</strain>
    </source>
</reference>
<comment type="cofactor">
    <cofactor evidence="2">
        <name>Zn(2+)</name>
        <dbReference type="ChEBI" id="CHEBI:29105"/>
    </cofactor>
</comment>
<dbReference type="InterPro" id="IPR019307">
    <property type="entry name" value="RNA-bd_AU-1/RNase_E/G"/>
</dbReference>
<dbReference type="Gene3D" id="2.40.50.140">
    <property type="entry name" value="Nucleic acid-binding proteins"/>
    <property type="match status" value="1"/>
</dbReference>
<comment type="cofactor">
    <cofactor evidence="1">
        <name>Mg(2+)</name>
        <dbReference type="ChEBI" id="CHEBI:18420"/>
    </cofactor>
</comment>
<keyword evidence="7" id="KW-0819">tRNA processing</keyword>
<dbReference type="GO" id="GO:0008033">
    <property type="term" value="P:tRNA processing"/>
    <property type="evidence" value="ECO:0007669"/>
    <property type="project" value="UniProtKB-KW"/>
</dbReference>
<dbReference type="Proteomes" id="UP000307768">
    <property type="component" value="Unassembled WGS sequence"/>
</dbReference>
<feature type="compositionally biased region" description="Basic residues" evidence="16">
    <location>
        <begin position="270"/>
        <end position="284"/>
    </location>
</feature>
<evidence type="ECO:0000256" key="7">
    <source>
        <dbReference type="ARBA" id="ARBA00022694"/>
    </source>
</evidence>
<evidence type="ECO:0000259" key="17">
    <source>
        <dbReference type="PROSITE" id="PS50126"/>
    </source>
</evidence>
<evidence type="ECO:0000256" key="13">
    <source>
        <dbReference type="ARBA" id="ARBA00050524"/>
    </source>
</evidence>
<keyword evidence="5" id="KW-0963">Cytoplasm</keyword>
<evidence type="ECO:0000313" key="18">
    <source>
        <dbReference type="EMBL" id="KAA1423732.1"/>
    </source>
</evidence>
<dbReference type="GO" id="GO:0046872">
    <property type="term" value="F:metal ion binding"/>
    <property type="evidence" value="ECO:0007669"/>
    <property type="project" value="UniProtKB-KW"/>
</dbReference>
<feature type="compositionally biased region" description="Acidic residues" evidence="16">
    <location>
        <begin position="163"/>
        <end position="183"/>
    </location>
</feature>
<evidence type="ECO:0000256" key="4">
    <source>
        <dbReference type="ARBA" id="ARBA00005522"/>
    </source>
</evidence>
<feature type="compositionally biased region" description="Polar residues" evidence="16">
    <location>
        <begin position="853"/>
        <end position="874"/>
    </location>
</feature>
<comment type="catalytic activity">
    <reaction evidence="13">
        <text>Endonucleolytic cleavage of single-stranded RNA in A- and U-rich regions.</text>
        <dbReference type="EC" id="3.1.26.12"/>
    </reaction>
</comment>
<evidence type="ECO:0000256" key="15">
    <source>
        <dbReference type="ARBA" id="ARBA00072999"/>
    </source>
</evidence>
<accession>A0A5Q6S0A3</accession>
<feature type="domain" description="S1 motif" evidence="17">
    <location>
        <begin position="453"/>
        <end position="535"/>
    </location>
</feature>
<feature type="compositionally biased region" description="Low complexity" evidence="16">
    <location>
        <begin position="969"/>
        <end position="985"/>
    </location>
</feature>
<dbReference type="EMBL" id="VDFQ02000002">
    <property type="protein sequence ID" value="KAA1423732.1"/>
    <property type="molecule type" value="Genomic_DNA"/>
</dbReference>
<feature type="compositionally biased region" description="Low complexity" evidence="16">
    <location>
        <begin position="908"/>
        <end position="927"/>
    </location>
</feature>
<name>A0A5Q6S0A3_9ACTN</name>
<dbReference type="PROSITE" id="PS50126">
    <property type="entry name" value="S1"/>
    <property type="match status" value="1"/>
</dbReference>
<proteinExistence type="inferred from homology"/>
<keyword evidence="11" id="KW-0460">Magnesium</keyword>
<dbReference type="Pfam" id="PF10150">
    <property type="entry name" value="RNase_E_G"/>
    <property type="match status" value="1"/>
</dbReference>
<evidence type="ECO:0000256" key="2">
    <source>
        <dbReference type="ARBA" id="ARBA00001947"/>
    </source>
</evidence>
<keyword evidence="6" id="KW-0507">mRNA processing</keyword>
<dbReference type="InterPro" id="IPR012340">
    <property type="entry name" value="NA-bd_OB-fold"/>
</dbReference>
<feature type="compositionally biased region" description="Low complexity" evidence="16">
    <location>
        <begin position="44"/>
        <end position="57"/>
    </location>
</feature>
<dbReference type="EC" id="3.1.26.12" evidence="14"/>
<dbReference type="InterPro" id="IPR004659">
    <property type="entry name" value="RNase_E/G"/>
</dbReference>
<sequence length="1012" mass="108473">MLDEQNPPNPASDDAGEHEGNEPVVAVTRRRRTASRPAGPPPAAAVFSEASAPAKPVKATRKRKAAAPAESADEAEQASTQAPAAEAPAAEAPAADAPAVAAPTVTRSTRTRKTASRSAGPAAPAPAATEVAAEEAPAPVDEAPVEDALVEDAAVEDAAVVDPEVDGDAELDDDLEDETDEIAAPDTRASVARSPFVAPLFQAPEPTVAPRRRRADAEVVADDADWPSDDDRRARGRRDADDRVDSEADVDSDADDEDNGSDDADGTTPGRRRRRRGGRRRRRPGTTDAENLDPDAESDDEDGEDRPASTDTPDTDDESAEDDAADAGDESSSGSSRRRRRRRRRGEDNDSAADDPENTVVRVRERRSAEDEITSVSGSTRLEAKKQRRREGREAGRRRTPIVSEAEFLARRESVKREMVIRQREDLTQIAVLEDDVLVEHYVARDSQSSMIGNVYLGRVQNVLPSMEAAFVDIGKGRNAVLYAGEVDWRKLGDGKPRKIEEVLKSGQAVLVQVTKDPVGHKGARLTSQISLPGRFLVYVPDGQTSGISRKLPDTERNRLKSLLKGILPEDAGVIIRTAAEGATEDQLTRDVEALDARWKDIEKKSTSSGNAPQLLYGEPDLTIKVVRDLFNEDFSRLVVEGSDAADMIEGYVSHVAPDLKDRVETWSGSASGDVFSAHRIDEQIAKALDRKVWLPSGGSLIIDRTEAMTVVDVNTGKFTGSGGNLEETVTKNNLEAAEEIVRQLRLRDIGGIIVVDFIDMVLESNRDLVLRRMVECLGRDRTRHQVAEVTSLGLVQMTRKRIGTGLLEAFSEPCEHCHGRGLILHEHPVEPKKQAEESRRGRGGRGGRGGDNQKSGDGQKSGDNQRSGKSQNDAKGGRGQKAKNEPKDAEPKDPAPVPADRVDAVEDAAPAPEETVETVSSEAVVAEVDEAPDSSAEPAATEASADESSEPAGPRKRRRRRSGSAPTDQADAPSAPAEAPAQAEGTAGVEAPGTLDAGDPDPVLTGDGETP</sequence>
<feature type="compositionally biased region" description="Low complexity" evidence="16">
    <location>
        <begin position="77"/>
        <end position="108"/>
    </location>
</feature>
<feature type="region of interest" description="Disordered" evidence="16">
    <location>
        <begin position="826"/>
        <end position="1012"/>
    </location>
</feature>
<dbReference type="GO" id="GO:0006397">
    <property type="term" value="P:mRNA processing"/>
    <property type="evidence" value="ECO:0007669"/>
    <property type="project" value="UniProtKB-KW"/>
</dbReference>
<feature type="compositionally biased region" description="Low complexity" evidence="16">
    <location>
        <begin position="934"/>
        <end position="944"/>
    </location>
</feature>
<evidence type="ECO:0000256" key="9">
    <source>
        <dbReference type="ARBA" id="ARBA00022801"/>
    </source>
</evidence>
<keyword evidence="8" id="KW-0479">Metal-binding</keyword>
<dbReference type="OrthoDB" id="9804278at2"/>
<comment type="subcellular location">
    <subcellularLocation>
        <location evidence="3">Cytoplasm</location>
    </subcellularLocation>
</comment>
<evidence type="ECO:0000256" key="10">
    <source>
        <dbReference type="ARBA" id="ARBA00022833"/>
    </source>
</evidence>
<gene>
    <name evidence="18" type="ORF">FE697_009175</name>
</gene>
<keyword evidence="12" id="KW-0694">RNA-binding</keyword>
<dbReference type="SUPFAM" id="SSF50249">
    <property type="entry name" value="Nucleic acid-binding proteins"/>
    <property type="match status" value="1"/>
</dbReference>
<protein>
    <recommendedName>
        <fullName evidence="15">Ribonuclease E</fullName>
        <ecNumber evidence="14">3.1.26.12</ecNumber>
    </recommendedName>
</protein>
<dbReference type="GO" id="GO:0003723">
    <property type="term" value="F:RNA binding"/>
    <property type="evidence" value="ECO:0007669"/>
    <property type="project" value="UniProtKB-KW"/>
</dbReference>
<comment type="caution">
    <text evidence="18">The sequence shown here is derived from an EMBL/GenBank/DDBJ whole genome shotgun (WGS) entry which is preliminary data.</text>
</comment>
<evidence type="ECO:0000256" key="11">
    <source>
        <dbReference type="ARBA" id="ARBA00022842"/>
    </source>
</evidence>
<dbReference type="GO" id="GO:0006364">
    <property type="term" value="P:rRNA processing"/>
    <property type="evidence" value="ECO:0007669"/>
    <property type="project" value="TreeGrafter"/>
</dbReference>
<dbReference type="InterPro" id="IPR003029">
    <property type="entry name" value="S1_domain"/>
</dbReference>
<evidence type="ECO:0000256" key="12">
    <source>
        <dbReference type="ARBA" id="ARBA00022884"/>
    </source>
</evidence>
<keyword evidence="10" id="KW-0862">Zinc</keyword>
<dbReference type="Pfam" id="PF00575">
    <property type="entry name" value="S1"/>
    <property type="match status" value="1"/>
</dbReference>
<feature type="compositionally biased region" description="Basic and acidic residues" evidence="16">
    <location>
        <begin position="826"/>
        <end position="841"/>
    </location>
</feature>
<dbReference type="PANTHER" id="PTHR30001:SF0">
    <property type="entry name" value="RIBONUCLEASE G"/>
    <property type="match status" value="1"/>
</dbReference>
<organism evidence="18 19">
    <name type="scientific">Mumia zhuanghuii</name>
    <dbReference type="NCBI Taxonomy" id="2585211"/>
    <lineage>
        <taxon>Bacteria</taxon>
        <taxon>Bacillati</taxon>
        <taxon>Actinomycetota</taxon>
        <taxon>Actinomycetes</taxon>
        <taxon>Propionibacteriales</taxon>
        <taxon>Nocardioidaceae</taxon>
        <taxon>Mumia</taxon>
    </lineage>
</organism>
<evidence type="ECO:0000256" key="6">
    <source>
        <dbReference type="ARBA" id="ARBA00022664"/>
    </source>
</evidence>
<dbReference type="NCBIfam" id="TIGR00757">
    <property type="entry name" value="RNaseEG"/>
    <property type="match status" value="1"/>
</dbReference>
<feature type="compositionally biased region" description="Low complexity" evidence="16">
    <location>
        <begin position="116"/>
        <end position="142"/>
    </location>
</feature>
<feature type="compositionally biased region" description="Acidic residues" evidence="16">
    <location>
        <begin position="313"/>
        <end position="329"/>
    </location>
</feature>
<dbReference type="AlphaFoldDB" id="A0A5Q6S0A3"/>
<feature type="region of interest" description="Disordered" evidence="16">
    <location>
        <begin position="1"/>
        <end position="399"/>
    </location>
</feature>
<feature type="compositionally biased region" description="Acidic residues" evidence="16">
    <location>
        <begin position="247"/>
        <end position="265"/>
    </location>
</feature>
<dbReference type="PANTHER" id="PTHR30001">
    <property type="entry name" value="RIBONUCLEASE"/>
    <property type="match status" value="1"/>
</dbReference>